<dbReference type="Pfam" id="PF09538">
    <property type="entry name" value="FYDLN_acid"/>
    <property type="match status" value="1"/>
</dbReference>
<dbReference type="Proteomes" id="UP000244810">
    <property type="component" value="Unassembled WGS sequence"/>
</dbReference>
<feature type="region of interest" description="Disordered" evidence="1">
    <location>
        <begin position="83"/>
        <end position="110"/>
    </location>
</feature>
<protein>
    <submittedName>
        <fullName evidence="2">TIGR02300 family protein</fullName>
    </submittedName>
</protein>
<keyword evidence="3" id="KW-1185">Reference proteome</keyword>
<evidence type="ECO:0000313" key="3">
    <source>
        <dbReference type="Proteomes" id="UP000244810"/>
    </source>
</evidence>
<dbReference type="InterPro" id="IPR012644">
    <property type="entry name" value="CHP02300_FYDLN_acid"/>
</dbReference>
<accession>A0A2T7UQD9</accession>
<dbReference type="EMBL" id="QDDR01000007">
    <property type="protein sequence ID" value="PVE46887.1"/>
    <property type="molecule type" value="Genomic_DNA"/>
</dbReference>
<dbReference type="NCBIfam" id="TIGR02300">
    <property type="entry name" value="FYDLN_acid"/>
    <property type="match status" value="1"/>
</dbReference>
<proteinExistence type="predicted"/>
<reference evidence="2 3" key="1">
    <citation type="journal article" date="2011" name="Syst. Appl. Microbiol.">
        <title>Defluviimonas denitrificans gen. nov., sp. nov., and Pararhodobacter aggregans gen. nov., sp. nov., non-phototrophic Rhodobacteraceae from the biofilter of a marine aquaculture.</title>
        <authorList>
            <person name="Foesel B.U."/>
            <person name="Drake H.L."/>
            <person name="Schramm A."/>
        </authorList>
    </citation>
    <scope>NUCLEOTIDE SEQUENCE [LARGE SCALE GENOMIC DNA]</scope>
    <source>
        <strain evidence="2 3">D1-19</strain>
    </source>
</reference>
<gene>
    <name evidence="2" type="ORF">DDE23_14500</name>
</gene>
<sequence>MPKEEWGVKRLCPTTGKRFYDLNKTPVISPYTGEVVPIDLPGRKGSVSMAAETAKAKVKATADLDTDDVLLDDDDDVAVDADDELLEDEDDDTVSFDELGDVAGEGDDES</sequence>
<dbReference type="OrthoDB" id="9815689at2"/>
<dbReference type="RefSeq" id="WP_107752459.1">
    <property type="nucleotide sequence ID" value="NZ_JBLWSZ010000007.1"/>
</dbReference>
<evidence type="ECO:0000313" key="2">
    <source>
        <dbReference type="EMBL" id="PVE46887.1"/>
    </source>
</evidence>
<comment type="caution">
    <text evidence="2">The sequence shown here is derived from an EMBL/GenBank/DDBJ whole genome shotgun (WGS) entry which is preliminary data.</text>
</comment>
<evidence type="ECO:0000256" key="1">
    <source>
        <dbReference type="SAM" id="MobiDB-lite"/>
    </source>
</evidence>
<name>A0A2T7UQD9_9RHOB</name>
<organism evidence="2 3">
    <name type="scientific">Pararhodobacter aggregans</name>
    <dbReference type="NCBI Taxonomy" id="404875"/>
    <lineage>
        <taxon>Bacteria</taxon>
        <taxon>Pseudomonadati</taxon>
        <taxon>Pseudomonadota</taxon>
        <taxon>Alphaproteobacteria</taxon>
        <taxon>Rhodobacterales</taxon>
        <taxon>Paracoccaceae</taxon>
        <taxon>Pararhodobacter</taxon>
    </lineage>
</organism>
<dbReference type="AlphaFoldDB" id="A0A2T7UQD9"/>